<accession>A0ABV8UNH5</accession>
<keyword evidence="3" id="KW-1185">Reference proteome</keyword>
<dbReference type="Proteomes" id="UP001595799">
    <property type="component" value="Unassembled WGS sequence"/>
</dbReference>
<sequence length="125" mass="13355">MSSVVILRALGFCLLLLMLGGCAGGPQETGQAGPSGVPASTAHKQPESLIGLDRAGLTSTLGEPRMLRREAPAEIWQYRSRSCVLDVFLYETPGGIETVTHLEARNNLAEAVAMDRCMGSVLRRT</sequence>
<name>A0ABV8UNH5_9PROT</name>
<gene>
    <name evidence="2" type="ORF">ACFOW6_12685</name>
</gene>
<feature type="signal peptide" evidence="1">
    <location>
        <begin position="1"/>
        <end position="23"/>
    </location>
</feature>
<evidence type="ECO:0000256" key="1">
    <source>
        <dbReference type="SAM" id="SignalP"/>
    </source>
</evidence>
<organism evidence="2 3">
    <name type="scientific">Fodinicurvata halophila</name>
    <dbReference type="NCBI Taxonomy" id="1419723"/>
    <lineage>
        <taxon>Bacteria</taxon>
        <taxon>Pseudomonadati</taxon>
        <taxon>Pseudomonadota</taxon>
        <taxon>Alphaproteobacteria</taxon>
        <taxon>Rhodospirillales</taxon>
        <taxon>Rhodovibrionaceae</taxon>
        <taxon>Fodinicurvata</taxon>
    </lineage>
</organism>
<dbReference type="EMBL" id="JBHSCW010000007">
    <property type="protein sequence ID" value="MFC4352398.1"/>
    <property type="molecule type" value="Genomic_DNA"/>
</dbReference>
<comment type="caution">
    <text evidence="2">The sequence shown here is derived from an EMBL/GenBank/DDBJ whole genome shotgun (WGS) entry which is preliminary data.</text>
</comment>
<feature type="chain" id="PRO_5046989038" evidence="1">
    <location>
        <begin position="24"/>
        <end position="125"/>
    </location>
</feature>
<reference evidence="3" key="1">
    <citation type="journal article" date="2019" name="Int. J. Syst. Evol. Microbiol.">
        <title>The Global Catalogue of Microorganisms (GCM) 10K type strain sequencing project: providing services to taxonomists for standard genome sequencing and annotation.</title>
        <authorList>
            <consortium name="The Broad Institute Genomics Platform"/>
            <consortium name="The Broad Institute Genome Sequencing Center for Infectious Disease"/>
            <person name="Wu L."/>
            <person name="Ma J."/>
        </authorList>
    </citation>
    <scope>NUCLEOTIDE SEQUENCE [LARGE SCALE GENOMIC DNA]</scope>
    <source>
        <strain evidence="3">CECT 8472</strain>
    </source>
</reference>
<keyword evidence="1" id="KW-0732">Signal</keyword>
<proteinExistence type="predicted"/>
<dbReference type="RefSeq" id="WP_382422749.1">
    <property type="nucleotide sequence ID" value="NZ_JBHSCW010000007.1"/>
</dbReference>
<evidence type="ECO:0000313" key="3">
    <source>
        <dbReference type="Proteomes" id="UP001595799"/>
    </source>
</evidence>
<protein>
    <submittedName>
        <fullName evidence="2">Uncharacterized protein</fullName>
    </submittedName>
</protein>
<evidence type="ECO:0000313" key="2">
    <source>
        <dbReference type="EMBL" id="MFC4352398.1"/>
    </source>
</evidence>